<protein>
    <recommendedName>
        <fullName evidence="6">FAD-binding PCMH-type domain-containing protein</fullName>
    </recommendedName>
</protein>
<evidence type="ECO:0000256" key="3">
    <source>
        <dbReference type="ARBA" id="ARBA00022827"/>
    </source>
</evidence>
<dbReference type="InterPro" id="IPR006094">
    <property type="entry name" value="Oxid_FAD_bind_N"/>
</dbReference>
<dbReference type="Proteomes" id="UP000829685">
    <property type="component" value="Unassembled WGS sequence"/>
</dbReference>
<reference evidence="7" key="1">
    <citation type="submission" date="2021-03" db="EMBL/GenBank/DDBJ databases">
        <title>Revisited historic fungal species revealed as producer of novel bioactive compounds through whole genome sequencing and comparative genomics.</title>
        <authorList>
            <person name="Vignolle G.A."/>
            <person name="Hochenegger N."/>
            <person name="Mach R.L."/>
            <person name="Mach-Aigner A.R."/>
            <person name="Javad Rahimi M."/>
            <person name="Salim K.A."/>
            <person name="Chan C.M."/>
            <person name="Lim L.B.L."/>
            <person name="Cai F."/>
            <person name="Druzhinina I.S."/>
            <person name="U'Ren J.M."/>
            <person name="Derntl C."/>
        </authorList>
    </citation>
    <scope>NUCLEOTIDE SEQUENCE</scope>
    <source>
        <strain evidence="7">TUCIM 5799</strain>
    </source>
</reference>
<evidence type="ECO:0000259" key="6">
    <source>
        <dbReference type="PROSITE" id="PS51387"/>
    </source>
</evidence>
<dbReference type="InterPro" id="IPR016166">
    <property type="entry name" value="FAD-bd_PCMH"/>
</dbReference>
<dbReference type="GO" id="GO:0016491">
    <property type="term" value="F:oxidoreductase activity"/>
    <property type="evidence" value="ECO:0007669"/>
    <property type="project" value="UniProtKB-KW"/>
</dbReference>
<comment type="caution">
    <text evidence="7">The sequence shown here is derived from an EMBL/GenBank/DDBJ whole genome shotgun (WGS) entry which is preliminary data.</text>
</comment>
<name>A0A9Q0AHY0_9PEZI</name>
<evidence type="ECO:0000256" key="4">
    <source>
        <dbReference type="ARBA" id="ARBA00023002"/>
    </source>
</evidence>
<accession>A0A9Q0AHY0</accession>
<dbReference type="InterPro" id="IPR036318">
    <property type="entry name" value="FAD-bd_PCMH-like_sf"/>
</dbReference>
<keyword evidence="5" id="KW-0732">Signal</keyword>
<organism evidence="7 8">
    <name type="scientific">Neoarthrinium moseri</name>
    <dbReference type="NCBI Taxonomy" id="1658444"/>
    <lineage>
        <taxon>Eukaryota</taxon>
        <taxon>Fungi</taxon>
        <taxon>Dikarya</taxon>
        <taxon>Ascomycota</taxon>
        <taxon>Pezizomycotina</taxon>
        <taxon>Sordariomycetes</taxon>
        <taxon>Xylariomycetidae</taxon>
        <taxon>Amphisphaeriales</taxon>
        <taxon>Apiosporaceae</taxon>
        <taxon>Neoarthrinium</taxon>
    </lineage>
</organism>
<dbReference type="Gene3D" id="3.30.465.10">
    <property type="match status" value="1"/>
</dbReference>
<proteinExistence type="inferred from homology"/>
<dbReference type="AlphaFoldDB" id="A0A9Q0AHY0"/>
<evidence type="ECO:0000313" key="7">
    <source>
        <dbReference type="EMBL" id="KAI1851827.1"/>
    </source>
</evidence>
<dbReference type="PANTHER" id="PTHR42973:SF53">
    <property type="entry name" value="FAD-BINDING PCMH-TYPE DOMAIN-CONTAINING PROTEIN-RELATED"/>
    <property type="match status" value="1"/>
</dbReference>
<dbReference type="PROSITE" id="PS51387">
    <property type="entry name" value="FAD_PCMH"/>
    <property type="match status" value="1"/>
</dbReference>
<evidence type="ECO:0000313" key="8">
    <source>
        <dbReference type="Proteomes" id="UP000829685"/>
    </source>
</evidence>
<keyword evidence="8" id="KW-1185">Reference proteome</keyword>
<dbReference type="InterPro" id="IPR016169">
    <property type="entry name" value="FAD-bd_PCMH_sub2"/>
</dbReference>
<dbReference type="InterPro" id="IPR050416">
    <property type="entry name" value="FAD-linked_Oxidoreductase"/>
</dbReference>
<evidence type="ECO:0000256" key="5">
    <source>
        <dbReference type="SAM" id="SignalP"/>
    </source>
</evidence>
<keyword evidence="3" id="KW-0274">FAD</keyword>
<gene>
    <name evidence="7" type="ORF">JX265_013184</name>
</gene>
<dbReference type="SUPFAM" id="SSF56176">
    <property type="entry name" value="FAD-binding/transporter-associated domain-like"/>
    <property type="match status" value="1"/>
</dbReference>
<dbReference type="EMBL" id="JAFIMR010000064">
    <property type="protein sequence ID" value="KAI1851827.1"/>
    <property type="molecule type" value="Genomic_DNA"/>
</dbReference>
<dbReference type="PANTHER" id="PTHR42973">
    <property type="entry name" value="BINDING OXIDOREDUCTASE, PUTATIVE (AFU_ORTHOLOGUE AFUA_1G17690)-RELATED"/>
    <property type="match status" value="1"/>
</dbReference>
<evidence type="ECO:0000256" key="2">
    <source>
        <dbReference type="ARBA" id="ARBA00022630"/>
    </source>
</evidence>
<keyword evidence="2" id="KW-0285">Flavoprotein</keyword>
<feature type="chain" id="PRO_5040159803" description="FAD-binding PCMH-type domain-containing protein" evidence="5">
    <location>
        <begin position="19"/>
        <end position="510"/>
    </location>
</feature>
<evidence type="ECO:0000256" key="1">
    <source>
        <dbReference type="ARBA" id="ARBA00005466"/>
    </source>
</evidence>
<feature type="signal peptide" evidence="5">
    <location>
        <begin position="1"/>
        <end position="18"/>
    </location>
</feature>
<feature type="domain" description="FAD-binding PCMH-type" evidence="6">
    <location>
        <begin position="61"/>
        <end position="233"/>
    </location>
</feature>
<dbReference type="Pfam" id="PF01565">
    <property type="entry name" value="FAD_binding_4"/>
    <property type="match status" value="1"/>
</dbReference>
<sequence>MRASLSYLIAVSSTAVYGATLPRGDDCQVCCSVLKAAGLDVLLPNTEAYKARDDSYFSVSAQLAPFCIVQPKDSSQVVKALNTIKKETDCNFAVRGGGHMTWPGGSDIHYGVTIDTSLMKTINYTPGSGYVSISAGALWSEVYAALQPYGVMAPGGRTSTVGVVGFLLGGGNNFYSAAVGFGCDNVVNFEVVLANGDIVNANKTDNPDLFKALKGGSSNFGIVTRVDVETIPVPKDGKFWGGRITYSLNTTDAQVDAYVRWVENNANYPLGMVGSFFAYSPATGIVVNAALHDTTGAEWAPAFNDFHKIEPKLESTVRFDTPLNFTIELDEPVGYRQIWSTLTAANDPRFIRAGVQKQAEFVEKWNLDHATADGGKPDMLNYITFQAMSTAVFEHSAQKGDNVLGMTEATRTKGNAIQFLMQTMVKTQEEENDARAQMIKMRRAWQEENVKDGIDFAWEYLGYADGTENVLASYGEANVKFLKEVAQKFDPEEFFQKRMPGGFKISKVSA</sequence>
<comment type="similarity">
    <text evidence="1">Belongs to the oxygen-dependent FAD-linked oxidoreductase family.</text>
</comment>
<keyword evidence="4" id="KW-0560">Oxidoreductase</keyword>
<dbReference type="GO" id="GO:0071949">
    <property type="term" value="F:FAD binding"/>
    <property type="evidence" value="ECO:0007669"/>
    <property type="project" value="InterPro"/>
</dbReference>